<protein>
    <submittedName>
        <fullName evidence="1">Uncharacterized protein</fullName>
    </submittedName>
</protein>
<sequence length="105" mass="11956">MPSPRGFTIFRKCPLQAGEKKMGQSTEMPFQAGEKIRADSGQEVGEKKMMFTIFRKCPFQAGEKKMGQSTEMPFQAGEKIRADSGQEVPLQPRKKKYLLLNKRLE</sequence>
<dbReference type="EMBL" id="JAEAOA010001593">
    <property type="protein sequence ID" value="KAK3586964.1"/>
    <property type="molecule type" value="Genomic_DNA"/>
</dbReference>
<proteinExistence type="predicted"/>
<reference evidence="1" key="2">
    <citation type="journal article" date="2021" name="Genome Biol. Evol.">
        <title>Developing a high-quality reference genome for a parasitic bivalve with doubly uniparental inheritance (Bivalvia: Unionida).</title>
        <authorList>
            <person name="Smith C.H."/>
        </authorList>
    </citation>
    <scope>NUCLEOTIDE SEQUENCE</scope>
    <source>
        <strain evidence="1">CHS0354</strain>
        <tissue evidence="1">Mantle</tissue>
    </source>
</reference>
<organism evidence="1 2">
    <name type="scientific">Potamilus streckersoni</name>
    <dbReference type="NCBI Taxonomy" id="2493646"/>
    <lineage>
        <taxon>Eukaryota</taxon>
        <taxon>Metazoa</taxon>
        <taxon>Spiralia</taxon>
        <taxon>Lophotrochozoa</taxon>
        <taxon>Mollusca</taxon>
        <taxon>Bivalvia</taxon>
        <taxon>Autobranchia</taxon>
        <taxon>Heteroconchia</taxon>
        <taxon>Palaeoheterodonta</taxon>
        <taxon>Unionida</taxon>
        <taxon>Unionoidea</taxon>
        <taxon>Unionidae</taxon>
        <taxon>Ambleminae</taxon>
        <taxon>Lampsilini</taxon>
        <taxon>Potamilus</taxon>
    </lineage>
</organism>
<reference evidence="1" key="1">
    <citation type="journal article" date="2021" name="Genome Biol. Evol.">
        <title>A High-Quality Reference Genome for a Parasitic Bivalve with Doubly Uniparental Inheritance (Bivalvia: Unionida).</title>
        <authorList>
            <person name="Smith C.H."/>
        </authorList>
    </citation>
    <scope>NUCLEOTIDE SEQUENCE</scope>
    <source>
        <strain evidence="1">CHS0354</strain>
    </source>
</reference>
<accession>A0AAE0VQY8</accession>
<dbReference type="Proteomes" id="UP001195483">
    <property type="component" value="Unassembled WGS sequence"/>
</dbReference>
<evidence type="ECO:0000313" key="1">
    <source>
        <dbReference type="EMBL" id="KAK3586964.1"/>
    </source>
</evidence>
<comment type="caution">
    <text evidence="1">The sequence shown here is derived from an EMBL/GenBank/DDBJ whole genome shotgun (WGS) entry which is preliminary data.</text>
</comment>
<name>A0AAE0VQY8_9BIVA</name>
<keyword evidence="2" id="KW-1185">Reference proteome</keyword>
<gene>
    <name evidence="1" type="ORF">CHS0354_026681</name>
</gene>
<reference evidence="1" key="3">
    <citation type="submission" date="2023-05" db="EMBL/GenBank/DDBJ databases">
        <authorList>
            <person name="Smith C.H."/>
        </authorList>
    </citation>
    <scope>NUCLEOTIDE SEQUENCE</scope>
    <source>
        <strain evidence="1">CHS0354</strain>
        <tissue evidence="1">Mantle</tissue>
    </source>
</reference>
<dbReference type="AlphaFoldDB" id="A0AAE0VQY8"/>
<evidence type="ECO:0000313" key="2">
    <source>
        <dbReference type="Proteomes" id="UP001195483"/>
    </source>
</evidence>